<evidence type="ECO:0000313" key="1">
    <source>
        <dbReference type="EMBL" id="KKK64081.1"/>
    </source>
</evidence>
<sequence length="99" mass="11477">MIITTSQIDHPVNIHYQRMVLTRVLPAFLYMPWGLDYTMAQHEGDTNKWRRWSNLADQLTPLTEGEDPSPLLLSKVDIETKLKEFGALIKTSSWRDFTG</sequence>
<name>A0A0F8ZVS6_9ZZZZ</name>
<feature type="non-terminal residue" evidence="1">
    <location>
        <position position="99"/>
    </location>
</feature>
<comment type="caution">
    <text evidence="1">The sequence shown here is derived from an EMBL/GenBank/DDBJ whole genome shotgun (WGS) entry which is preliminary data.</text>
</comment>
<accession>A0A0F8ZVS6</accession>
<dbReference type="EMBL" id="LAZR01061189">
    <property type="protein sequence ID" value="KKK64081.1"/>
    <property type="molecule type" value="Genomic_DNA"/>
</dbReference>
<protein>
    <submittedName>
        <fullName evidence="1">Uncharacterized protein</fullName>
    </submittedName>
</protein>
<reference evidence="1" key="1">
    <citation type="journal article" date="2015" name="Nature">
        <title>Complex archaea that bridge the gap between prokaryotes and eukaryotes.</title>
        <authorList>
            <person name="Spang A."/>
            <person name="Saw J.H."/>
            <person name="Jorgensen S.L."/>
            <person name="Zaremba-Niedzwiedzka K."/>
            <person name="Martijn J."/>
            <person name="Lind A.E."/>
            <person name="van Eijk R."/>
            <person name="Schleper C."/>
            <person name="Guy L."/>
            <person name="Ettema T.J."/>
        </authorList>
    </citation>
    <scope>NUCLEOTIDE SEQUENCE</scope>
</reference>
<gene>
    <name evidence="1" type="ORF">LCGC14_2987810</name>
</gene>
<organism evidence="1">
    <name type="scientific">marine sediment metagenome</name>
    <dbReference type="NCBI Taxonomy" id="412755"/>
    <lineage>
        <taxon>unclassified sequences</taxon>
        <taxon>metagenomes</taxon>
        <taxon>ecological metagenomes</taxon>
    </lineage>
</organism>
<dbReference type="AlphaFoldDB" id="A0A0F8ZVS6"/>
<proteinExistence type="predicted"/>